<evidence type="ECO:0000256" key="2">
    <source>
        <dbReference type="SAM" id="MobiDB-lite"/>
    </source>
</evidence>
<proteinExistence type="predicted"/>
<dbReference type="AlphaFoldDB" id="A0A811QXB0"/>
<evidence type="ECO:0000313" key="4">
    <source>
        <dbReference type="Proteomes" id="UP000604825"/>
    </source>
</evidence>
<dbReference type="Proteomes" id="UP000604825">
    <property type="component" value="Unassembled WGS sequence"/>
</dbReference>
<sequence length="121" mass="13403">MAAAPPKKNDLLAAQQLKTTIVYERNVLREIRVLDAKIFKLELQLNSELEKISSCSGLLEEIIAKPQGSPCSSLRAELDRARAKRERAYEKFHRQQLELEIHDDNVRGGAPNPPAGAGGSN</sequence>
<protein>
    <submittedName>
        <fullName evidence="3">Uncharacterized protein</fullName>
    </submittedName>
</protein>
<name>A0A811QXB0_9POAL</name>
<reference evidence="3" key="1">
    <citation type="submission" date="2020-10" db="EMBL/GenBank/DDBJ databases">
        <authorList>
            <person name="Han B."/>
            <person name="Lu T."/>
            <person name="Zhao Q."/>
            <person name="Huang X."/>
            <person name="Zhao Y."/>
        </authorList>
    </citation>
    <scope>NUCLEOTIDE SEQUENCE</scope>
</reference>
<gene>
    <name evidence="3" type="ORF">NCGR_LOCUS45020</name>
</gene>
<accession>A0A811QXB0</accession>
<dbReference type="OrthoDB" id="691598at2759"/>
<feature type="coiled-coil region" evidence="1">
    <location>
        <begin position="71"/>
        <end position="98"/>
    </location>
</feature>
<dbReference type="EMBL" id="CAJGYO010000012">
    <property type="protein sequence ID" value="CAD6261626.1"/>
    <property type="molecule type" value="Genomic_DNA"/>
</dbReference>
<feature type="region of interest" description="Disordered" evidence="2">
    <location>
        <begin position="100"/>
        <end position="121"/>
    </location>
</feature>
<evidence type="ECO:0000256" key="1">
    <source>
        <dbReference type="SAM" id="Coils"/>
    </source>
</evidence>
<keyword evidence="4" id="KW-1185">Reference proteome</keyword>
<keyword evidence="1" id="KW-0175">Coiled coil</keyword>
<comment type="caution">
    <text evidence="3">The sequence shown here is derived from an EMBL/GenBank/DDBJ whole genome shotgun (WGS) entry which is preliminary data.</text>
</comment>
<evidence type="ECO:0000313" key="3">
    <source>
        <dbReference type="EMBL" id="CAD6261626.1"/>
    </source>
</evidence>
<organism evidence="3 4">
    <name type="scientific">Miscanthus lutarioriparius</name>
    <dbReference type="NCBI Taxonomy" id="422564"/>
    <lineage>
        <taxon>Eukaryota</taxon>
        <taxon>Viridiplantae</taxon>
        <taxon>Streptophyta</taxon>
        <taxon>Embryophyta</taxon>
        <taxon>Tracheophyta</taxon>
        <taxon>Spermatophyta</taxon>
        <taxon>Magnoliopsida</taxon>
        <taxon>Liliopsida</taxon>
        <taxon>Poales</taxon>
        <taxon>Poaceae</taxon>
        <taxon>PACMAD clade</taxon>
        <taxon>Panicoideae</taxon>
        <taxon>Andropogonodae</taxon>
        <taxon>Andropogoneae</taxon>
        <taxon>Saccharinae</taxon>
        <taxon>Miscanthus</taxon>
    </lineage>
</organism>